<feature type="domain" description="Chorismate-utilising enzyme C-terminal" evidence="1">
    <location>
        <begin position="179"/>
        <end position="431"/>
    </location>
</feature>
<dbReference type="InterPro" id="IPR006805">
    <property type="entry name" value="Anth_synth_I_N"/>
</dbReference>
<evidence type="ECO:0000313" key="3">
    <source>
        <dbReference type="EMBL" id="TDQ40218.1"/>
    </source>
</evidence>
<dbReference type="OrthoDB" id="9803598at2"/>
<gene>
    <name evidence="3" type="ORF">DFQ45_101353</name>
</gene>
<dbReference type="Pfam" id="PF00425">
    <property type="entry name" value="Chorismate_bind"/>
    <property type="match status" value="1"/>
</dbReference>
<dbReference type="InterPro" id="IPR005801">
    <property type="entry name" value="ADC_synthase"/>
</dbReference>
<evidence type="ECO:0000259" key="2">
    <source>
        <dbReference type="Pfam" id="PF04715"/>
    </source>
</evidence>
<dbReference type="GO" id="GO:0046820">
    <property type="term" value="F:4-amino-4-deoxychorismate synthase activity"/>
    <property type="evidence" value="ECO:0007669"/>
    <property type="project" value="TreeGrafter"/>
</dbReference>
<dbReference type="PANTHER" id="PTHR11236:SF50">
    <property type="entry name" value="AMINODEOXYCHORISMATE SYNTHASE COMPONENT 1"/>
    <property type="match status" value="1"/>
</dbReference>
<evidence type="ECO:0000259" key="1">
    <source>
        <dbReference type="Pfam" id="PF00425"/>
    </source>
</evidence>
<dbReference type="GO" id="GO:0000162">
    <property type="term" value="P:L-tryptophan biosynthetic process"/>
    <property type="evidence" value="ECO:0007669"/>
    <property type="project" value="TreeGrafter"/>
</dbReference>
<dbReference type="SUPFAM" id="SSF56322">
    <property type="entry name" value="ADC synthase"/>
    <property type="match status" value="1"/>
</dbReference>
<protein>
    <submittedName>
        <fullName evidence="3">Aminodeoxychorismate synthase subunit I</fullName>
    </submittedName>
</protein>
<evidence type="ECO:0000313" key="4">
    <source>
        <dbReference type="Proteomes" id="UP000294575"/>
    </source>
</evidence>
<dbReference type="EMBL" id="SNYK01000001">
    <property type="protein sequence ID" value="TDQ40218.1"/>
    <property type="molecule type" value="Genomic_DNA"/>
</dbReference>
<dbReference type="RefSeq" id="WP_101496913.1">
    <property type="nucleotide sequence ID" value="NZ_LNJZ01000007.1"/>
</dbReference>
<dbReference type="PRINTS" id="PR00095">
    <property type="entry name" value="ANTSNTHASEI"/>
</dbReference>
<accession>A0A4R6U1F1</accession>
<reference evidence="3 4" key="1">
    <citation type="submission" date="2019-03" db="EMBL/GenBank/DDBJ databases">
        <title>Genomic Encyclopedia of Type Strains, Phase IV (KMG-IV): sequencing the most valuable type-strain genomes for metagenomic binning, comparative biology and taxonomic classification.</title>
        <authorList>
            <person name="Goeker M."/>
        </authorList>
    </citation>
    <scope>NUCLEOTIDE SEQUENCE [LARGE SCALE GENOMIC DNA]</scope>
    <source>
        <strain evidence="3 4">DSM 28679</strain>
    </source>
</reference>
<comment type="caution">
    <text evidence="3">The sequence shown here is derived from an EMBL/GenBank/DDBJ whole genome shotgun (WGS) entry which is preliminary data.</text>
</comment>
<dbReference type="Gene3D" id="3.60.120.10">
    <property type="entry name" value="Anthranilate synthase"/>
    <property type="match status" value="1"/>
</dbReference>
<keyword evidence="4" id="KW-1185">Reference proteome</keyword>
<dbReference type="AlphaFoldDB" id="A0A4R6U1F1"/>
<feature type="domain" description="Anthranilate synthase component I N-terminal" evidence="2">
    <location>
        <begin position="63"/>
        <end position="135"/>
    </location>
</feature>
<organism evidence="3 4">
    <name type="scientific">Thiopseudomonas denitrificans</name>
    <dbReference type="NCBI Taxonomy" id="1501432"/>
    <lineage>
        <taxon>Bacteria</taxon>
        <taxon>Pseudomonadati</taxon>
        <taxon>Pseudomonadota</taxon>
        <taxon>Gammaproteobacteria</taxon>
        <taxon>Pseudomonadales</taxon>
        <taxon>Pseudomonadaceae</taxon>
        <taxon>Thiopseudomonas</taxon>
    </lineage>
</organism>
<dbReference type="Pfam" id="PF04715">
    <property type="entry name" value="Anth_synt_I_N"/>
    <property type="match status" value="1"/>
</dbReference>
<proteinExistence type="predicted"/>
<dbReference type="InterPro" id="IPR019999">
    <property type="entry name" value="Anth_synth_I-like"/>
</dbReference>
<sequence>MEERQPGFYPLPWQADISLRFSHFHHAPGAILLDSGQPAPTGPARFDIASAWPLAQISPDAAETPAAFLGRARQLLQQLPVDDSGQHRQLPFTGGLLGYLGYHFGQPASRHSRVLPDAQVGLYDWALINDHHQQHSWLYCHSSMTHERRQFLLHLLQAGQPARNDDFRLLNVFQPLISADEYRQGIEQVQAAIRAGTCLQVNFTQRFDSTCTGDPWTAYTTLRTQCPTPYAGFVRLGPGDAILSASPERFLGIRDSLLEARPIKGTRRRGRTPEEDRALADELLASAKDRAENLMIVELQQAELAPLCDDIRVPQLAALESYPNVHHLVSCVQGRLKPGKDALDVLEQCFPGASISGTPKEPVLQLIDRLEASSREIYCGSLFYLDNRGRFDSSVCIRTLLALNGDIHCWGGGGITLASEWQAEHQESIDKVSVLMQALQAMSSPVR</sequence>
<dbReference type="Proteomes" id="UP000294575">
    <property type="component" value="Unassembled WGS sequence"/>
</dbReference>
<dbReference type="PANTHER" id="PTHR11236">
    <property type="entry name" value="AMINOBENZOATE/ANTHRANILATE SYNTHASE"/>
    <property type="match status" value="1"/>
</dbReference>
<name>A0A4R6U1F1_9GAMM</name>
<dbReference type="InterPro" id="IPR015890">
    <property type="entry name" value="Chorismate_C"/>
</dbReference>